<gene>
    <name evidence="6" type="ORF">IE81DRAFT_307763</name>
</gene>
<dbReference type="Gene3D" id="2.60.40.1180">
    <property type="entry name" value="Golgi alpha-mannosidase II"/>
    <property type="match status" value="1"/>
</dbReference>
<dbReference type="InterPro" id="IPR017853">
    <property type="entry name" value="GH"/>
</dbReference>
<feature type="domain" description="Glycosyl hydrolase family 13 catalytic" evidence="5">
    <location>
        <begin position="19"/>
        <end position="460"/>
    </location>
</feature>
<dbReference type="GeneID" id="37034227"/>
<dbReference type="Gene3D" id="3.90.400.10">
    <property type="entry name" value="Oligo-1,6-glucosidase, Domain 2"/>
    <property type="match status" value="1"/>
</dbReference>
<protein>
    <submittedName>
        <fullName evidence="6">Glycoside hydrolase</fullName>
    </submittedName>
</protein>
<comment type="similarity">
    <text evidence="1">Belongs to the glycosyl hydrolase 13 family.</text>
</comment>
<dbReference type="Pfam" id="PF00128">
    <property type="entry name" value="Alpha-amylase"/>
    <property type="match status" value="1"/>
</dbReference>
<evidence type="ECO:0000259" key="5">
    <source>
        <dbReference type="SMART" id="SM00642"/>
    </source>
</evidence>
<dbReference type="Proteomes" id="UP000245783">
    <property type="component" value="Unassembled WGS sequence"/>
</dbReference>
<evidence type="ECO:0000313" key="6">
    <source>
        <dbReference type="EMBL" id="PWN46271.1"/>
    </source>
</evidence>
<dbReference type="OrthoDB" id="1740265at2759"/>
<dbReference type="FunFam" id="3.20.20.80:FF:000064">
    <property type="entry name" value="Oligo-1,6-glucosidase"/>
    <property type="match status" value="1"/>
</dbReference>
<keyword evidence="3" id="KW-0326">Glycosidase</keyword>
<accession>A0A316WCB7</accession>
<dbReference type="InterPro" id="IPR006047">
    <property type="entry name" value="GH13_cat_dom"/>
</dbReference>
<dbReference type="STRING" id="1522189.A0A316WCB7"/>
<keyword evidence="4" id="KW-0462">Maltose metabolism</keyword>
<dbReference type="GO" id="GO:0090599">
    <property type="term" value="F:alpha-glucosidase activity"/>
    <property type="evidence" value="ECO:0007669"/>
    <property type="project" value="UniProtKB-ARBA"/>
</dbReference>
<dbReference type="RefSeq" id="XP_025373431.1">
    <property type="nucleotide sequence ID" value="XM_025512357.1"/>
</dbReference>
<dbReference type="GO" id="GO:0009313">
    <property type="term" value="P:oligosaccharide catabolic process"/>
    <property type="evidence" value="ECO:0007669"/>
    <property type="project" value="TreeGrafter"/>
</dbReference>
<keyword evidence="7" id="KW-1185">Reference proteome</keyword>
<dbReference type="GO" id="GO:0004556">
    <property type="term" value="F:alpha-amylase activity"/>
    <property type="evidence" value="ECO:0007669"/>
    <property type="project" value="TreeGrafter"/>
</dbReference>
<sequence length="619" mass="70072">MALLPAQKPEWWKSAVVYQIYPSSFSDSNGDGVGDLRGIIEKLPYIKSLGADVIWLCPHWASPGVDNGYDVSSYEAINPQFGTMQDNEDLLRAAHEQGLKVMFDLVVNHTSDQHEWFQASRSSRDDDRSDWFIWRDAIVDPKDGSRREPNNWASVWGGSAWTWDEKRGQYFFHIFSPQQPDLNWESETLRNEVYEMAKRWKARGVDGWRLDAINFISKPQHLDASGKRLQGDFPDAPIVDSQAKYQDATKLYVHGPKVHQCLKELYKEALGPDTMTVGEAWGTTPEQSIAYTAWETRQDRELQMVFSTEHVDLYGGLSPAPHTAPDHSKMRQTIATWQSSLISHGSWLSTFVSNHDLPRAIPNFLGPQAERPEWRVKAAKLLALFQASQSGTLFVYQGEELGMTNVPHEWDIEQYRDLLSLDFYKNELAARRAKLGDPSAKVDMSDVMGGIRRKARDNSRTPFPWNGSLPTGGFSPANSQTRPWMPLNPDFAEGQGNINAASQSSDPNSVLNFWKRALALRKANPVLVYGTFKMHEVEHILPQDASEENKSRAHKSVYAYERVLGDKKALYLGNWGFEEVKLDLTRVEVDQTQEAALATQNASGHLLGPLEARLYLFEA</sequence>
<dbReference type="InterPro" id="IPR045857">
    <property type="entry name" value="O16G_dom_2"/>
</dbReference>
<dbReference type="AlphaFoldDB" id="A0A316WCB7"/>
<dbReference type="PANTHER" id="PTHR10357:SF179">
    <property type="entry name" value="NEUTRAL AND BASIC AMINO ACID TRANSPORT PROTEIN RBAT"/>
    <property type="match status" value="1"/>
</dbReference>
<evidence type="ECO:0000313" key="7">
    <source>
        <dbReference type="Proteomes" id="UP000245783"/>
    </source>
</evidence>
<name>A0A316WCB7_9BASI</name>
<proteinExistence type="inferred from homology"/>
<dbReference type="GO" id="GO:0000023">
    <property type="term" value="P:maltose metabolic process"/>
    <property type="evidence" value="ECO:0007669"/>
    <property type="project" value="UniProtKB-KW"/>
</dbReference>
<evidence type="ECO:0000256" key="3">
    <source>
        <dbReference type="ARBA" id="ARBA00023295"/>
    </source>
</evidence>
<dbReference type="InParanoid" id="A0A316WCB7"/>
<dbReference type="InterPro" id="IPR013780">
    <property type="entry name" value="Glyco_hydro_b"/>
</dbReference>
<dbReference type="PANTHER" id="PTHR10357">
    <property type="entry name" value="ALPHA-AMYLASE FAMILY MEMBER"/>
    <property type="match status" value="1"/>
</dbReference>
<dbReference type="SMART" id="SM00642">
    <property type="entry name" value="Aamy"/>
    <property type="match status" value="1"/>
</dbReference>
<evidence type="ECO:0000256" key="2">
    <source>
        <dbReference type="ARBA" id="ARBA00022801"/>
    </source>
</evidence>
<dbReference type="SUPFAM" id="SSF51445">
    <property type="entry name" value="(Trans)glycosidases"/>
    <property type="match status" value="1"/>
</dbReference>
<dbReference type="EMBL" id="KZ819351">
    <property type="protein sequence ID" value="PWN46271.1"/>
    <property type="molecule type" value="Genomic_DNA"/>
</dbReference>
<evidence type="ECO:0000256" key="4">
    <source>
        <dbReference type="ARBA" id="ARBA00026248"/>
    </source>
</evidence>
<organism evidence="6 7">
    <name type="scientific">Ceraceosorus guamensis</name>
    <dbReference type="NCBI Taxonomy" id="1522189"/>
    <lineage>
        <taxon>Eukaryota</taxon>
        <taxon>Fungi</taxon>
        <taxon>Dikarya</taxon>
        <taxon>Basidiomycota</taxon>
        <taxon>Ustilaginomycotina</taxon>
        <taxon>Exobasidiomycetes</taxon>
        <taxon>Ceraceosorales</taxon>
        <taxon>Ceraceosoraceae</taxon>
        <taxon>Ceraceosorus</taxon>
    </lineage>
</organism>
<dbReference type="Gene3D" id="3.20.20.80">
    <property type="entry name" value="Glycosidases"/>
    <property type="match status" value="1"/>
</dbReference>
<evidence type="ECO:0000256" key="1">
    <source>
        <dbReference type="ARBA" id="ARBA00008061"/>
    </source>
</evidence>
<dbReference type="CDD" id="cd11333">
    <property type="entry name" value="AmyAc_SI_OligoGlu_DGase"/>
    <property type="match status" value="1"/>
</dbReference>
<reference evidence="6 7" key="1">
    <citation type="journal article" date="2018" name="Mol. Biol. Evol.">
        <title>Broad Genomic Sampling Reveals a Smut Pathogenic Ancestry of the Fungal Clade Ustilaginomycotina.</title>
        <authorList>
            <person name="Kijpornyongpan T."/>
            <person name="Mondo S.J."/>
            <person name="Barry K."/>
            <person name="Sandor L."/>
            <person name="Lee J."/>
            <person name="Lipzen A."/>
            <person name="Pangilinan J."/>
            <person name="LaButti K."/>
            <person name="Hainaut M."/>
            <person name="Henrissat B."/>
            <person name="Grigoriev I.V."/>
            <person name="Spatafora J.W."/>
            <person name="Aime M.C."/>
        </authorList>
    </citation>
    <scope>NUCLEOTIDE SEQUENCE [LARGE SCALE GENOMIC DNA]</scope>
    <source>
        <strain evidence="6 7">MCA 4658</strain>
    </source>
</reference>
<dbReference type="FunFam" id="3.90.400.10:FF:000002">
    <property type="entry name" value="Sucrose isomerase"/>
    <property type="match status" value="1"/>
</dbReference>
<keyword evidence="2 6" id="KW-0378">Hydrolase</keyword>